<dbReference type="AlphaFoldDB" id="A0AA86PE70"/>
<keyword evidence="3 4" id="KW-0687">Ribonucleoprotein</keyword>
<dbReference type="FunFam" id="3.40.1120.10:FF:000001">
    <property type="entry name" value="Ribosomal protein L15"/>
    <property type="match status" value="1"/>
</dbReference>
<proteinExistence type="inferred from homology"/>
<evidence type="ECO:0000256" key="4">
    <source>
        <dbReference type="RuleBase" id="RU000663"/>
    </source>
</evidence>
<sequence length="204" mass="24444">MGAYKYVNELWRKKSSEVSYYMSRIRQWEYRQLPSIVRLSHPTRPEKAHKVGYKAKNGYAVFRVRVRRGGRVRQCKHKIWYGKPRNIGVVGFKYNRQLRVHAEQRLGKAVGALRLLNSYWVAKDGNYKWFEIIMVDPMHQTIRDDPRINWICNNTQKHRECRGITSAEREARGLRHKGVGAMKLRGSKQHHWKKTHTTQYHRFR</sequence>
<dbReference type="EMBL" id="CAXDID020000110">
    <property type="protein sequence ID" value="CAL6029540.1"/>
    <property type="molecule type" value="Genomic_DNA"/>
</dbReference>
<name>A0AA86PE70_9EUKA</name>
<comment type="caution">
    <text evidence="6">The sequence shown here is derived from an EMBL/GenBank/DDBJ whole genome shotgun (WGS) entry which is preliminary data.</text>
</comment>
<evidence type="ECO:0000313" key="9">
    <source>
        <dbReference type="EMBL" id="CAL6029540.1"/>
    </source>
</evidence>
<gene>
    <name evidence="6" type="ORF">HINF_LOCUS24996</name>
    <name evidence="7" type="ORF">HINF_LOCUS25295</name>
    <name evidence="8" type="ORF">HINF_LOCUS32179</name>
    <name evidence="9" type="ORF">HINF_LOCUS32417</name>
    <name evidence="10" type="ORF">HINF_LOCUS48529</name>
    <name evidence="11" type="ORF">HINF_LOCUS52494</name>
</gene>
<keyword evidence="2 4" id="KW-0689">Ribosomal protein</keyword>
<dbReference type="EMBL" id="CAXDID020000223">
    <property type="protein sequence ID" value="CAL6058977.1"/>
    <property type="molecule type" value="Genomic_DNA"/>
</dbReference>
<evidence type="ECO:0000313" key="12">
    <source>
        <dbReference type="Proteomes" id="UP001642409"/>
    </source>
</evidence>
<evidence type="ECO:0000313" key="6">
    <source>
        <dbReference type="EMBL" id="CAI9937351.1"/>
    </source>
</evidence>
<dbReference type="NCBIfam" id="NF003269">
    <property type="entry name" value="PRK04243.1"/>
    <property type="match status" value="1"/>
</dbReference>
<protein>
    <recommendedName>
        <fullName evidence="4">Ribosomal protein L15</fullName>
    </recommendedName>
</protein>
<dbReference type="SUPFAM" id="SSF54189">
    <property type="entry name" value="Ribosomal proteins S24e, L23 and L15e"/>
    <property type="match status" value="1"/>
</dbReference>
<evidence type="ECO:0000256" key="3">
    <source>
        <dbReference type="ARBA" id="ARBA00023274"/>
    </source>
</evidence>
<organism evidence="6">
    <name type="scientific">Hexamita inflata</name>
    <dbReference type="NCBI Taxonomy" id="28002"/>
    <lineage>
        <taxon>Eukaryota</taxon>
        <taxon>Metamonada</taxon>
        <taxon>Diplomonadida</taxon>
        <taxon>Hexamitidae</taxon>
        <taxon>Hexamitinae</taxon>
        <taxon>Hexamita</taxon>
    </lineage>
</organism>
<accession>A0AA86PE70</accession>
<keyword evidence="12" id="KW-1185">Reference proteome</keyword>
<dbReference type="EMBL" id="CATOUU010000645">
    <property type="protein sequence ID" value="CAI9937351.1"/>
    <property type="molecule type" value="Genomic_DNA"/>
</dbReference>
<dbReference type="GO" id="GO:0003735">
    <property type="term" value="F:structural constituent of ribosome"/>
    <property type="evidence" value="ECO:0007669"/>
    <property type="project" value="InterPro"/>
</dbReference>
<dbReference type="EMBL" id="CATOUU010000728">
    <property type="protein sequence ID" value="CAI9944534.1"/>
    <property type="molecule type" value="Genomic_DNA"/>
</dbReference>
<evidence type="ECO:0000256" key="1">
    <source>
        <dbReference type="ARBA" id="ARBA00006857"/>
    </source>
</evidence>
<dbReference type="PANTHER" id="PTHR11847">
    <property type="entry name" value="RIBOSOMAL PROTEIN L15"/>
    <property type="match status" value="1"/>
</dbReference>
<dbReference type="PANTHER" id="PTHR11847:SF4">
    <property type="entry name" value="LARGE RIBOSOMAL SUBUNIT PROTEIN EL15"/>
    <property type="match status" value="1"/>
</dbReference>
<dbReference type="InterPro" id="IPR012678">
    <property type="entry name" value="Ribosomal_uL23/eL15/eS24_sf"/>
</dbReference>
<dbReference type="Proteomes" id="UP001642409">
    <property type="component" value="Unassembled WGS sequence"/>
</dbReference>
<evidence type="ECO:0000313" key="8">
    <source>
        <dbReference type="EMBL" id="CAI9944534.1"/>
    </source>
</evidence>
<comment type="similarity">
    <text evidence="1 4">Belongs to the eukaryotic ribosomal protein eL15 family.</text>
</comment>
<dbReference type="GO" id="GO:0002181">
    <property type="term" value="P:cytoplasmic translation"/>
    <property type="evidence" value="ECO:0007669"/>
    <property type="project" value="TreeGrafter"/>
</dbReference>
<evidence type="ECO:0000313" key="7">
    <source>
        <dbReference type="EMBL" id="CAI9937650.1"/>
    </source>
</evidence>
<dbReference type="EMBL" id="CATOUU010000647">
    <property type="protein sequence ID" value="CAI9937650.1"/>
    <property type="molecule type" value="Genomic_DNA"/>
</dbReference>
<dbReference type="Gene3D" id="3.40.1120.10">
    <property type="entry name" value="Ribosomal protein l15e"/>
    <property type="match status" value="1"/>
</dbReference>
<evidence type="ECO:0000256" key="2">
    <source>
        <dbReference type="ARBA" id="ARBA00022980"/>
    </source>
</evidence>
<dbReference type="EMBL" id="CAXDID020000262">
    <property type="protein sequence ID" value="CAL6066583.1"/>
    <property type="molecule type" value="Genomic_DNA"/>
</dbReference>
<dbReference type="InterPro" id="IPR024794">
    <property type="entry name" value="Rbsml_eL15_core_dom_sf"/>
</dbReference>
<dbReference type="GO" id="GO:0003723">
    <property type="term" value="F:RNA binding"/>
    <property type="evidence" value="ECO:0007669"/>
    <property type="project" value="TreeGrafter"/>
</dbReference>
<dbReference type="SMART" id="SM01384">
    <property type="entry name" value="Ribosomal_L15e"/>
    <property type="match status" value="1"/>
</dbReference>
<dbReference type="Pfam" id="PF00827">
    <property type="entry name" value="Ribosomal_L15e"/>
    <property type="match status" value="1"/>
</dbReference>
<reference evidence="6" key="1">
    <citation type="submission" date="2023-06" db="EMBL/GenBank/DDBJ databases">
        <authorList>
            <person name="Kurt Z."/>
        </authorList>
    </citation>
    <scope>NUCLEOTIDE SEQUENCE</scope>
</reference>
<dbReference type="InterPro" id="IPR000439">
    <property type="entry name" value="Ribosomal_eL15"/>
</dbReference>
<reference evidence="9 12" key="2">
    <citation type="submission" date="2024-07" db="EMBL/GenBank/DDBJ databases">
        <authorList>
            <person name="Akdeniz Z."/>
        </authorList>
    </citation>
    <scope>NUCLEOTIDE SEQUENCE [LARGE SCALE GENOMIC DNA]</scope>
</reference>
<feature type="compositionally biased region" description="Basic residues" evidence="5">
    <location>
        <begin position="185"/>
        <end position="204"/>
    </location>
</feature>
<evidence type="ECO:0000313" key="11">
    <source>
        <dbReference type="EMBL" id="CAL6066583.1"/>
    </source>
</evidence>
<feature type="region of interest" description="Disordered" evidence="5">
    <location>
        <begin position="184"/>
        <end position="204"/>
    </location>
</feature>
<evidence type="ECO:0000313" key="10">
    <source>
        <dbReference type="EMBL" id="CAL6058977.1"/>
    </source>
</evidence>
<evidence type="ECO:0000256" key="5">
    <source>
        <dbReference type="SAM" id="MobiDB-lite"/>
    </source>
</evidence>
<dbReference type="GO" id="GO:0022625">
    <property type="term" value="C:cytosolic large ribosomal subunit"/>
    <property type="evidence" value="ECO:0007669"/>
    <property type="project" value="TreeGrafter"/>
</dbReference>